<evidence type="ECO:0000313" key="2">
    <source>
        <dbReference type="Proteomes" id="UP000623467"/>
    </source>
</evidence>
<dbReference type="EMBL" id="JACAZH010000025">
    <property type="protein sequence ID" value="KAF7342611.1"/>
    <property type="molecule type" value="Genomic_DNA"/>
</dbReference>
<sequence>MTPLDDTTTSCVYEELVPHSFIDLFYKLFVPELKALTVTTSRNANPFVLPALTSLAARSEFPLESLHIVMYISTAPLPVDTLVPLLWDLHTLTSLHWTSSGLNLAGLVEALKSTATDHTILPNLIDISLGFDCYDGLLPAFADMVTSRRASSSRPPTVASLRHFHLEGASPCVDFIEDFEKPPPSLSRASKTANEEALARLEELLTIADSSPPLRGSLDFPHFDQKLALAEQELTVEENFVQLAQVDGENLLHYNNDELA</sequence>
<dbReference type="Proteomes" id="UP000623467">
    <property type="component" value="Unassembled WGS sequence"/>
</dbReference>
<protein>
    <submittedName>
        <fullName evidence="1">Uncharacterized protein</fullName>
    </submittedName>
</protein>
<name>A0A8H7CNK9_9AGAR</name>
<accession>A0A8H7CNK9</accession>
<proteinExistence type="predicted"/>
<dbReference type="AlphaFoldDB" id="A0A8H7CNK9"/>
<gene>
    <name evidence="1" type="ORF">MSAN_02017900</name>
</gene>
<comment type="caution">
    <text evidence="1">The sequence shown here is derived from an EMBL/GenBank/DDBJ whole genome shotgun (WGS) entry which is preliminary data.</text>
</comment>
<organism evidence="1 2">
    <name type="scientific">Mycena sanguinolenta</name>
    <dbReference type="NCBI Taxonomy" id="230812"/>
    <lineage>
        <taxon>Eukaryota</taxon>
        <taxon>Fungi</taxon>
        <taxon>Dikarya</taxon>
        <taxon>Basidiomycota</taxon>
        <taxon>Agaricomycotina</taxon>
        <taxon>Agaricomycetes</taxon>
        <taxon>Agaricomycetidae</taxon>
        <taxon>Agaricales</taxon>
        <taxon>Marasmiineae</taxon>
        <taxon>Mycenaceae</taxon>
        <taxon>Mycena</taxon>
    </lineage>
</organism>
<evidence type="ECO:0000313" key="1">
    <source>
        <dbReference type="EMBL" id="KAF7342611.1"/>
    </source>
</evidence>
<keyword evidence="2" id="KW-1185">Reference proteome</keyword>
<reference evidence="1" key="1">
    <citation type="submission" date="2020-05" db="EMBL/GenBank/DDBJ databases">
        <title>Mycena genomes resolve the evolution of fungal bioluminescence.</title>
        <authorList>
            <person name="Tsai I.J."/>
        </authorList>
    </citation>
    <scope>NUCLEOTIDE SEQUENCE</scope>
    <source>
        <strain evidence="1">160909Yilan</strain>
    </source>
</reference>